<dbReference type="PROSITE" id="PS00086">
    <property type="entry name" value="CYTOCHROME_P450"/>
    <property type="match status" value="1"/>
</dbReference>
<organism evidence="3 4">
    <name type="scientific">Sphingomonas ginsenosidivorax</name>
    <dbReference type="NCBI Taxonomy" id="862135"/>
    <lineage>
        <taxon>Bacteria</taxon>
        <taxon>Pseudomonadati</taxon>
        <taxon>Pseudomonadota</taxon>
        <taxon>Alphaproteobacteria</taxon>
        <taxon>Sphingomonadales</taxon>
        <taxon>Sphingomonadaceae</taxon>
        <taxon>Sphingomonas</taxon>
    </lineage>
</organism>
<evidence type="ECO:0000313" key="4">
    <source>
        <dbReference type="Proteomes" id="UP000321250"/>
    </source>
</evidence>
<dbReference type="OrthoDB" id="5522954at2"/>
<dbReference type="PRINTS" id="PR00359">
    <property type="entry name" value="BP450"/>
</dbReference>
<keyword evidence="2" id="KW-0503">Monooxygenase</keyword>
<sequence length="417" mass="47225">MVKATLSPAVPKPDHVPDALVYDFDYYFDPALLENAHDRILQIAAEAPPIFWSPRQGGSWFMRSHDATYKASRDTDTFSNGPFPFEMIAHMNAGKPDNQKALIPLPITIDPPHHATYRGPLQKPFGPKAMLALKDNIRALAIELIEGVKADGKCEFMTAIAEPLPVTVFLQLFGLPLERQRVYRDLVAEHMHSPLAHDPQEIQRRLRRVAEVMRETILERQAEPRDDILSMLWQSEFDGRPANLHDIENYAVMLFLAGLDTVMNGMGLGVRHLAMHPELQEQLRADVSLIPEAAEELLRRYTFTVPPRFVARDSEFEGVTMKKGERAMIFLPAADLDPSEFKSPEDYNLARENKVHIAFGTGPHRCLGSHLARIELQVLYEEMVTRLPTFRLDPDKPLTFHGGNVIGPNQVHLVWDV</sequence>
<comment type="caution">
    <text evidence="3">The sequence shown here is derived from an EMBL/GenBank/DDBJ whole genome shotgun (WGS) entry which is preliminary data.</text>
</comment>
<evidence type="ECO:0000313" key="3">
    <source>
        <dbReference type="EMBL" id="TXC70257.1"/>
    </source>
</evidence>
<keyword evidence="2" id="KW-0479">Metal-binding</keyword>
<dbReference type="GO" id="GO:0020037">
    <property type="term" value="F:heme binding"/>
    <property type="evidence" value="ECO:0007669"/>
    <property type="project" value="InterPro"/>
</dbReference>
<accession>A0A5C6UBN9</accession>
<keyword evidence="2" id="KW-0408">Iron</keyword>
<evidence type="ECO:0000256" key="1">
    <source>
        <dbReference type="ARBA" id="ARBA00010617"/>
    </source>
</evidence>
<dbReference type="GO" id="GO:0016705">
    <property type="term" value="F:oxidoreductase activity, acting on paired donors, with incorporation or reduction of molecular oxygen"/>
    <property type="evidence" value="ECO:0007669"/>
    <property type="project" value="InterPro"/>
</dbReference>
<dbReference type="AlphaFoldDB" id="A0A5C6UBN9"/>
<gene>
    <name evidence="3" type="ORF">FSB78_04330</name>
</gene>
<dbReference type="PANTHER" id="PTHR46696">
    <property type="entry name" value="P450, PUTATIVE (EUROFUNG)-RELATED"/>
    <property type="match status" value="1"/>
</dbReference>
<evidence type="ECO:0000256" key="2">
    <source>
        <dbReference type="RuleBase" id="RU000461"/>
    </source>
</evidence>
<dbReference type="InterPro" id="IPR036396">
    <property type="entry name" value="Cyt_P450_sf"/>
</dbReference>
<dbReference type="EMBL" id="VOQR01000001">
    <property type="protein sequence ID" value="TXC70257.1"/>
    <property type="molecule type" value="Genomic_DNA"/>
</dbReference>
<dbReference type="InterPro" id="IPR002397">
    <property type="entry name" value="Cyt_P450_B"/>
</dbReference>
<protein>
    <submittedName>
        <fullName evidence="3">Cytochrome P450</fullName>
    </submittedName>
</protein>
<keyword evidence="2" id="KW-0349">Heme</keyword>
<dbReference type="GO" id="GO:0005506">
    <property type="term" value="F:iron ion binding"/>
    <property type="evidence" value="ECO:0007669"/>
    <property type="project" value="InterPro"/>
</dbReference>
<dbReference type="RefSeq" id="WP_147080282.1">
    <property type="nucleotide sequence ID" value="NZ_VOQR01000001.1"/>
</dbReference>
<dbReference type="InterPro" id="IPR017972">
    <property type="entry name" value="Cyt_P450_CS"/>
</dbReference>
<dbReference type="GO" id="GO:0004497">
    <property type="term" value="F:monooxygenase activity"/>
    <property type="evidence" value="ECO:0007669"/>
    <property type="project" value="UniProtKB-KW"/>
</dbReference>
<dbReference type="Pfam" id="PF00067">
    <property type="entry name" value="p450"/>
    <property type="match status" value="1"/>
</dbReference>
<name>A0A5C6UBN9_9SPHN</name>
<dbReference type="Gene3D" id="1.10.630.10">
    <property type="entry name" value="Cytochrome P450"/>
    <property type="match status" value="1"/>
</dbReference>
<keyword evidence="4" id="KW-1185">Reference proteome</keyword>
<dbReference type="InterPro" id="IPR001128">
    <property type="entry name" value="Cyt_P450"/>
</dbReference>
<reference evidence="3 4" key="1">
    <citation type="journal article" date="2013" name="Antonie Van Leeuwenhoek">
        <title>Sphingomonas ginsenosidivorax sp. nov., with the ability to transform ginsenosides.</title>
        <authorList>
            <person name="Jin X.F."/>
            <person name="Kim J.K."/>
            <person name="Liu Q.M."/>
            <person name="Kang M.S."/>
            <person name="He D."/>
            <person name="Jin F.X."/>
            <person name="Kim S.C."/>
            <person name="Im W.T."/>
        </authorList>
    </citation>
    <scope>NUCLEOTIDE SEQUENCE [LARGE SCALE GENOMIC DNA]</scope>
    <source>
        <strain evidence="3 4">KHI67</strain>
    </source>
</reference>
<proteinExistence type="inferred from homology"/>
<dbReference type="SUPFAM" id="SSF48264">
    <property type="entry name" value="Cytochrome P450"/>
    <property type="match status" value="1"/>
</dbReference>
<keyword evidence="2" id="KW-0560">Oxidoreductase</keyword>
<comment type="similarity">
    <text evidence="1 2">Belongs to the cytochrome P450 family.</text>
</comment>
<dbReference type="PANTHER" id="PTHR46696:SF6">
    <property type="entry name" value="P450, PUTATIVE (EUROFUNG)-RELATED"/>
    <property type="match status" value="1"/>
</dbReference>
<dbReference type="Proteomes" id="UP000321250">
    <property type="component" value="Unassembled WGS sequence"/>
</dbReference>